<keyword evidence="1 2" id="KW-0728">SH3 domain</keyword>
<proteinExistence type="predicted"/>
<organism evidence="5 6">
    <name type="scientific">Coemansia biformis</name>
    <dbReference type="NCBI Taxonomy" id="1286918"/>
    <lineage>
        <taxon>Eukaryota</taxon>
        <taxon>Fungi</taxon>
        <taxon>Fungi incertae sedis</taxon>
        <taxon>Zoopagomycota</taxon>
        <taxon>Kickxellomycotina</taxon>
        <taxon>Kickxellomycetes</taxon>
        <taxon>Kickxellales</taxon>
        <taxon>Kickxellaceae</taxon>
        <taxon>Coemansia</taxon>
    </lineage>
</organism>
<evidence type="ECO:0000256" key="2">
    <source>
        <dbReference type="PROSITE-ProRule" id="PRU00192"/>
    </source>
</evidence>
<accession>A0A9W7XRQ9</accession>
<evidence type="ECO:0000313" key="6">
    <source>
        <dbReference type="Proteomes" id="UP001143981"/>
    </source>
</evidence>
<dbReference type="PANTHER" id="PTHR15629">
    <property type="entry name" value="SH3YL1 PROTEIN"/>
    <property type="match status" value="1"/>
</dbReference>
<dbReference type="InterPro" id="IPR051702">
    <property type="entry name" value="SH3_domain_YSC84-like"/>
</dbReference>
<sequence>IGGELTDFVMILTTPAAVKAFSHGGNLTLGANLGVAAGPFGRSAEASGSVRNLAPVLSYSRSKGLFIGISLEGTVLVERSGANKDAYGRPVKPQELLDGLVPPPPMADCLYRALNMRIPRVTTDYNTPPVSDATGPYAPTSFYGDSAYGSSVAAGAGAGIGAAASTSGPSYLNQSITETSHHSAPGSVGGFAGYGKGPEPAAGGYPPTRAADAYGATPAYGAAPAYEEVDKARAGPATDYYSPPTGDVKTAPSVRRPPPPPPPGHPKPSEQDAGVRVTAGYDFKGEQEGDLSFNKGDLIIIKDDRSTLNTLEAWWTGVCNGREGKFPANYLDDESKKMLGLA</sequence>
<feature type="compositionally biased region" description="Pro residues" evidence="3">
    <location>
        <begin position="255"/>
        <end position="266"/>
    </location>
</feature>
<dbReference type="InterPro" id="IPR001452">
    <property type="entry name" value="SH3_domain"/>
</dbReference>
<evidence type="ECO:0000259" key="4">
    <source>
        <dbReference type="PROSITE" id="PS50002"/>
    </source>
</evidence>
<dbReference type="InterPro" id="IPR007461">
    <property type="entry name" value="Ysc84_actin-binding"/>
</dbReference>
<reference evidence="5" key="1">
    <citation type="submission" date="2022-07" db="EMBL/GenBank/DDBJ databases">
        <title>Phylogenomic reconstructions and comparative analyses of Kickxellomycotina fungi.</title>
        <authorList>
            <person name="Reynolds N.K."/>
            <person name="Stajich J.E."/>
            <person name="Barry K."/>
            <person name="Grigoriev I.V."/>
            <person name="Crous P."/>
            <person name="Smith M.E."/>
        </authorList>
    </citation>
    <scope>NUCLEOTIDE SEQUENCE</scope>
    <source>
        <strain evidence="5">BCRC 34381</strain>
    </source>
</reference>
<evidence type="ECO:0000313" key="5">
    <source>
        <dbReference type="EMBL" id="KAJ1718131.1"/>
    </source>
</evidence>
<comment type="caution">
    <text evidence="5">The sequence shown here is derived from an EMBL/GenBank/DDBJ whole genome shotgun (WGS) entry which is preliminary data.</text>
</comment>
<dbReference type="Pfam" id="PF04366">
    <property type="entry name" value="Ysc84"/>
    <property type="match status" value="1"/>
</dbReference>
<feature type="non-terminal residue" evidence="5">
    <location>
        <position position="1"/>
    </location>
</feature>
<dbReference type="EMBL" id="JANBOI010003808">
    <property type="protein sequence ID" value="KAJ1718131.1"/>
    <property type="molecule type" value="Genomic_DNA"/>
</dbReference>
<keyword evidence="6" id="KW-1185">Reference proteome</keyword>
<dbReference type="SUPFAM" id="SSF50044">
    <property type="entry name" value="SH3-domain"/>
    <property type="match status" value="1"/>
</dbReference>
<protein>
    <recommendedName>
        <fullName evidence="4">SH3 domain-containing protein</fullName>
    </recommendedName>
</protein>
<dbReference type="Proteomes" id="UP001143981">
    <property type="component" value="Unassembled WGS sequence"/>
</dbReference>
<evidence type="ECO:0000256" key="1">
    <source>
        <dbReference type="ARBA" id="ARBA00022443"/>
    </source>
</evidence>
<dbReference type="InterPro" id="IPR036028">
    <property type="entry name" value="SH3-like_dom_sf"/>
</dbReference>
<dbReference type="OrthoDB" id="443981at2759"/>
<feature type="domain" description="SH3" evidence="4">
    <location>
        <begin position="272"/>
        <end position="336"/>
    </location>
</feature>
<dbReference type="AlphaFoldDB" id="A0A9W7XRQ9"/>
<gene>
    <name evidence="5" type="ORF">LPJ61_006825</name>
</gene>
<evidence type="ECO:0000256" key="3">
    <source>
        <dbReference type="SAM" id="MobiDB-lite"/>
    </source>
</evidence>
<dbReference type="Gene3D" id="2.30.30.40">
    <property type="entry name" value="SH3 Domains"/>
    <property type="match status" value="1"/>
</dbReference>
<dbReference type="PROSITE" id="PS50002">
    <property type="entry name" value="SH3"/>
    <property type="match status" value="1"/>
</dbReference>
<feature type="region of interest" description="Disordered" evidence="3">
    <location>
        <begin position="234"/>
        <end position="273"/>
    </location>
</feature>
<name>A0A9W7XRQ9_9FUNG</name>
<dbReference type="PANTHER" id="PTHR15629:SF2">
    <property type="entry name" value="SH3 DOMAIN-CONTAINING YSC84-LIKE PROTEIN 1"/>
    <property type="match status" value="1"/>
</dbReference>
<dbReference type="Pfam" id="PF00018">
    <property type="entry name" value="SH3_1"/>
    <property type="match status" value="1"/>
</dbReference>
<dbReference type="PRINTS" id="PR00452">
    <property type="entry name" value="SH3DOMAIN"/>
</dbReference>
<dbReference type="SMART" id="SM00326">
    <property type="entry name" value="SH3"/>
    <property type="match status" value="1"/>
</dbReference>
<dbReference type="GO" id="GO:0035091">
    <property type="term" value="F:phosphatidylinositol binding"/>
    <property type="evidence" value="ECO:0007669"/>
    <property type="project" value="TreeGrafter"/>
</dbReference>